<dbReference type="InterPro" id="IPR049892">
    <property type="entry name" value="AA9"/>
</dbReference>
<keyword evidence="8" id="KW-0624">Polysaccharide degradation</keyword>
<dbReference type="InterPro" id="IPR005103">
    <property type="entry name" value="AA9_LPMO"/>
</dbReference>
<feature type="chain" id="PRO_5042086815" description="lytic cellulose monooxygenase (C4-dehydrogenating)" evidence="12">
    <location>
        <begin position="21"/>
        <end position="319"/>
    </location>
</feature>
<proteinExistence type="inferred from homology"/>
<evidence type="ECO:0000259" key="13">
    <source>
        <dbReference type="Pfam" id="PF03443"/>
    </source>
</evidence>
<keyword evidence="7" id="KW-0119">Carbohydrate metabolism</keyword>
<feature type="domain" description="Auxiliary Activity family 9 catalytic" evidence="13">
    <location>
        <begin position="21"/>
        <end position="219"/>
    </location>
</feature>
<keyword evidence="4 12" id="KW-0732">Signal</keyword>
<evidence type="ECO:0000256" key="9">
    <source>
        <dbReference type="ARBA" id="ARBA00044502"/>
    </source>
</evidence>
<dbReference type="GO" id="GO:0030245">
    <property type="term" value="P:cellulose catabolic process"/>
    <property type="evidence" value="ECO:0007669"/>
    <property type="project" value="UniProtKB-KW"/>
</dbReference>
<name>A0AAE8SZT1_9PEZI</name>
<evidence type="ECO:0000256" key="8">
    <source>
        <dbReference type="ARBA" id="ARBA00023326"/>
    </source>
</evidence>
<dbReference type="GO" id="GO:0005576">
    <property type="term" value="C:extracellular region"/>
    <property type="evidence" value="ECO:0007669"/>
    <property type="project" value="UniProtKB-SubCell"/>
</dbReference>
<dbReference type="Pfam" id="PF03443">
    <property type="entry name" value="AA9"/>
    <property type="match status" value="1"/>
</dbReference>
<dbReference type="PANTHER" id="PTHR33353:SF11">
    <property type="entry name" value="GLYCOSYLHYDROLASE FAMILY 61-7 PROTEIN"/>
    <property type="match status" value="1"/>
</dbReference>
<sequence>MKSFLGVAAALTLLAGEASAHYIFQQISVAGKQYGIFEGVRKHTNGNSPVIDLSSSDLACNKGAIASTDTIVLDAKAGDEIVFSLDTAVYHQGPLSIHMSRAPGSVQGYDGSDGWRKLYDIGPSFTGGQATWPLSQKYSWKLPTCLPDGEYLLRIQNLGIHNPYPAGIPQFYISCAQLKITGGSGSADSWEQPLQIPGVFKESDPGYTANIYDPNFKSYVVPGGEVNPESTPRFQLRPPHPSTGNLRVTSTCTSTNTAIESHGHHTSQYIRTDGRLCAPLWLVPHHDATTLCDSTRTVNGADIPDDAILAHGLDGSTAF</sequence>
<evidence type="ECO:0000313" key="14">
    <source>
        <dbReference type="EMBL" id="SPO07153.1"/>
    </source>
</evidence>
<dbReference type="CDD" id="cd21175">
    <property type="entry name" value="LPMO_AA9"/>
    <property type="match status" value="1"/>
</dbReference>
<evidence type="ECO:0000256" key="3">
    <source>
        <dbReference type="ARBA" id="ARBA00022525"/>
    </source>
</evidence>
<feature type="signal peptide" evidence="12">
    <location>
        <begin position="1"/>
        <end position="20"/>
    </location>
</feature>
<dbReference type="EC" id="1.14.99.56" evidence="11"/>
<dbReference type="AlphaFoldDB" id="A0AAE8SZT1"/>
<organism evidence="14 15">
    <name type="scientific">Cephalotrichum gorgonifer</name>
    <dbReference type="NCBI Taxonomy" id="2041049"/>
    <lineage>
        <taxon>Eukaryota</taxon>
        <taxon>Fungi</taxon>
        <taxon>Dikarya</taxon>
        <taxon>Ascomycota</taxon>
        <taxon>Pezizomycotina</taxon>
        <taxon>Sordariomycetes</taxon>
        <taxon>Hypocreomycetidae</taxon>
        <taxon>Microascales</taxon>
        <taxon>Microascaceae</taxon>
        <taxon>Cephalotrichum</taxon>
    </lineage>
</organism>
<evidence type="ECO:0000256" key="2">
    <source>
        <dbReference type="ARBA" id="ARBA00004613"/>
    </source>
</evidence>
<dbReference type="EMBL" id="ONZQ02000018">
    <property type="protein sequence ID" value="SPO07153.1"/>
    <property type="molecule type" value="Genomic_DNA"/>
</dbReference>
<keyword evidence="15" id="KW-1185">Reference proteome</keyword>
<evidence type="ECO:0000256" key="4">
    <source>
        <dbReference type="ARBA" id="ARBA00022729"/>
    </source>
</evidence>
<evidence type="ECO:0000256" key="11">
    <source>
        <dbReference type="ARBA" id="ARBA00047174"/>
    </source>
</evidence>
<dbReference type="PANTHER" id="PTHR33353">
    <property type="entry name" value="PUTATIVE (AFU_ORTHOLOGUE AFUA_1G12560)-RELATED"/>
    <property type="match status" value="1"/>
</dbReference>
<comment type="similarity">
    <text evidence="9">Belongs to the polysaccharide monooxygenase AA9 family.</text>
</comment>
<keyword evidence="5" id="KW-0136">Cellulose degradation</keyword>
<gene>
    <name evidence="14" type="ORF">DNG_09847</name>
</gene>
<evidence type="ECO:0000256" key="12">
    <source>
        <dbReference type="SAM" id="SignalP"/>
    </source>
</evidence>
<reference evidence="14" key="1">
    <citation type="submission" date="2018-03" db="EMBL/GenBank/DDBJ databases">
        <authorList>
            <person name="Guldener U."/>
        </authorList>
    </citation>
    <scope>NUCLEOTIDE SEQUENCE</scope>
</reference>
<comment type="cofactor">
    <cofactor evidence="1">
        <name>Cu(2+)</name>
        <dbReference type="ChEBI" id="CHEBI:29036"/>
    </cofactor>
</comment>
<evidence type="ECO:0000256" key="5">
    <source>
        <dbReference type="ARBA" id="ARBA00023001"/>
    </source>
</evidence>
<dbReference type="Gene3D" id="2.70.50.70">
    <property type="match status" value="1"/>
</dbReference>
<evidence type="ECO:0000256" key="6">
    <source>
        <dbReference type="ARBA" id="ARBA00023157"/>
    </source>
</evidence>
<comment type="caution">
    <text evidence="14">The sequence shown here is derived from an EMBL/GenBank/DDBJ whole genome shotgun (WGS) entry which is preliminary data.</text>
</comment>
<evidence type="ECO:0000256" key="1">
    <source>
        <dbReference type="ARBA" id="ARBA00001973"/>
    </source>
</evidence>
<evidence type="ECO:0000256" key="7">
    <source>
        <dbReference type="ARBA" id="ARBA00023277"/>
    </source>
</evidence>
<keyword evidence="6" id="KW-1015">Disulfide bond</keyword>
<comment type="catalytic activity">
    <reaction evidence="10">
        <text>[(1-&gt;4)-beta-D-glucosyl]n+m + reduced acceptor + O2 = 4-dehydro-beta-D-glucosyl-[(1-&gt;4)-beta-D-glucosyl]n-1 + [(1-&gt;4)-beta-D-glucosyl]m + acceptor + H2O.</text>
        <dbReference type="EC" id="1.14.99.56"/>
    </reaction>
</comment>
<dbReference type="Proteomes" id="UP001187682">
    <property type="component" value="Unassembled WGS sequence"/>
</dbReference>
<evidence type="ECO:0000313" key="15">
    <source>
        <dbReference type="Proteomes" id="UP001187682"/>
    </source>
</evidence>
<evidence type="ECO:0000256" key="10">
    <source>
        <dbReference type="ARBA" id="ARBA00045077"/>
    </source>
</evidence>
<comment type="subcellular location">
    <subcellularLocation>
        <location evidence="2">Secreted</location>
    </subcellularLocation>
</comment>
<accession>A0AAE8SZT1</accession>
<protein>
    <recommendedName>
        <fullName evidence="11">lytic cellulose monooxygenase (C4-dehydrogenating)</fullName>
        <ecNumber evidence="11">1.14.99.56</ecNumber>
    </recommendedName>
</protein>
<keyword evidence="3" id="KW-0964">Secreted</keyword>